<dbReference type="EMBL" id="BARU01047119">
    <property type="protein sequence ID" value="GAH96574.1"/>
    <property type="molecule type" value="Genomic_DNA"/>
</dbReference>
<organism evidence="1">
    <name type="scientific">marine sediment metagenome</name>
    <dbReference type="NCBI Taxonomy" id="412755"/>
    <lineage>
        <taxon>unclassified sequences</taxon>
        <taxon>metagenomes</taxon>
        <taxon>ecological metagenomes</taxon>
    </lineage>
</organism>
<protein>
    <submittedName>
        <fullName evidence="1">Uncharacterized protein</fullName>
    </submittedName>
</protein>
<feature type="non-terminal residue" evidence="1">
    <location>
        <position position="1"/>
    </location>
</feature>
<reference evidence="1" key="1">
    <citation type="journal article" date="2014" name="Front. Microbiol.">
        <title>High frequency of phylogenetically diverse reductive dehalogenase-homologous genes in deep subseafloor sedimentary metagenomes.</title>
        <authorList>
            <person name="Kawai M."/>
            <person name="Futagami T."/>
            <person name="Toyoda A."/>
            <person name="Takaki Y."/>
            <person name="Nishi S."/>
            <person name="Hori S."/>
            <person name="Arai W."/>
            <person name="Tsubouchi T."/>
            <person name="Morono Y."/>
            <person name="Uchiyama I."/>
            <person name="Ito T."/>
            <person name="Fujiyama A."/>
            <person name="Inagaki F."/>
            <person name="Takami H."/>
        </authorList>
    </citation>
    <scope>NUCLEOTIDE SEQUENCE</scope>
    <source>
        <strain evidence="1">Expedition CK06-06</strain>
    </source>
</reference>
<proteinExistence type="predicted"/>
<accession>X1L2B2</accession>
<gene>
    <name evidence="1" type="ORF">S03H2_70754</name>
</gene>
<sequence>TAETDRGDSIPLVFTDFYFMSNKETQENEFQKTLMLKFDPGYAIEPFVRIDFTDVKVEYESTLLPDSHWESPELAVLRSEIGRINKNFDFIREFIEKKENFKFPSDKELKTL</sequence>
<name>X1L2B2_9ZZZZ</name>
<evidence type="ECO:0000313" key="1">
    <source>
        <dbReference type="EMBL" id="GAH96574.1"/>
    </source>
</evidence>
<comment type="caution">
    <text evidence="1">The sequence shown here is derived from an EMBL/GenBank/DDBJ whole genome shotgun (WGS) entry which is preliminary data.</text>
</comment>
<dbReference type="AlphaFoldDB" id="X1L2B2"/>